<evidence type="ECO:0000313" key="2">
    <source>
        <dbReference type="Proteomes" id="UP000267029"/>
    </source>
</evidence>
<reference evidence="3" key="1">
    <citation type="submission" date="2017-02" db="UniProtKB">
        <authorList>
            <consortium name="WormBaseParasite"/>
        </authorList>
    </citation>
    <scope>IDENTIFICATION</scope>
</reference>
<accession>A0A0R3UJ72</accession>
<sequence length="181" mass="19954">MTSGTRLARLQDGEVRRSTSPHLRKAILRGCVPVAHPITGKVSNFCSNDELWNTTTVDSNWRQAKVDLTSAHKSDFKSLSANVKIWNTSSLHNRGSGWRQSKVDLNGTGVGDFKGNLPPFGRPLCLSLSNYPHLSANVDLWNTTAIQASGSDWKMSKVDLQTNNTGDFKVRETVVSEFTAH</sequence>
<dbReference type="STRING" id="53468.A0A0R3UJ72"/>
<evidence type="ECO:0000313" key="1">
    <source>
        <dbReference type="EMBL" id="VDD81532.1"/>
    </source>
</evidence>
<name>A0A0R3UJ72_MESCO</name>
<evidence type="ECO:0000313" key="3">
    <source>
        <dbReference type="WBParaSite" id="MCOS_0000753401-mRNA-1"/>
    </source>
</evidence>
<organism evidence="3">
    <name type="scientific">Mesocestoides corti</name>
    <name type="common">Flatworm</name>
    <dbReference type="NCBI Taxonomy" id="53468"/>
    <lineage>
        <taxon>Eukaryota</taxon>
        <taxon>Metazoa</taxon>
        <taxon>Spiralia</taxon>
        <taxon>Lophotrochozoa</taxon>
        <taxon>Platyhelminthes</taxon>
        <taxon>Cestoda</taxon>
        <taxon>Eucestoda</taxon>
        <taxon>Cyclophyllidea</taxon>
        <taxon>Mesocestoididae</taxon>
        <taxon>Mesocestoides</taxon>
    </lineage>
</organism>
<dbReference type="AlphaFoldDB" id="A0A0R3UJ72"/>
<reference evidence="1 2" key="2">
    <citation type="submission" date="2018-10" db="EMBL/GenBank/DDBJ databases">
        <authorList>
            <consortium name="Pathogen Informatics"/>
        </authorList>
    </citation>
    <scope>NUCLEOTIDE SEQUENCE [LARGE SCALE GENOMIC DNA]</scope>
</reference>
<keyword evidence="2" id="KW-1185">Reference proteome</keyword>
<dbReference type="EMBL" id="UXSR01005377">
    <property type="protein sequence ID" value="VDD81532.1"/>
    <property type="molecule type" value="Genomic_DNA"/>
</dbReference>
<dbReference type="WBParaSite" id="MCOS_0000753401-mRNA-1">
    <property type="protein sequence ID" value="MCOS_0000753401-mRNA-1"/>
    <property type="gene ID" value="MCOS_0000753401"/>
</dbReference>
<dbReference type="Proteomes" id="UP000267029">
    <property type="component" value="Unassembled WGS sequence"/>
</dbReference>
<gene>
    <name evidence="1" type="ORF">MCOS_LOCUS7535</name>
</gene>
<protein>
    <submittedName>
        <fullName evidence="3">CVNH domain-containing protein</fullName>
    </submittedName>
</protein>
<proteinExistence type="predicted"/>